<organism evidence="2 3">
    <name type="scientific">Beggiatoa leptomitoformis</name>
    <dbReference type="NCBI Taxonomy" id="288004"/>
    <lineage>
        <taxon>Bacteria</taxon>
        <taxon>Pseudomonadati</taxon>
        <taxon>Pseudomonadota</taxon>
        <taxon>Gammaproteobacteria</taxon>
        <taxon>Thiotrichales</taxon>
        <taxon>Thiotrichaceae</taxon>
        <taxon>Beggiatoa</taxon>
    </lineage>
</organism>
<evidence type="ECO:0000313" key="2">
    <source>
        <dbReference type="EMBL" id="AUI67625.1"/>
    </source>
</evidence>
<sequence length="276" mass="30120">MKKCIALFLCIFPLSLWAGDAATLHFLGFSKDGKYLAFEQYGVTDGNGAAYSSIYPVDVAKNDYVAKPFVQEGQPDATDPAALSQLRADNLAKAKAKLKELSITEDNQGTHVISHPLSDLGVDPHKVTFALGTPLAGMLYESFSLTLEEQAGKAECFGFGEAKQFKLTIQPTPLPTTITEMKPLESLAEAPTISTTPETTTSDKPVIENNETTVTTLQADQKIPDTRGCPLAYRIQDVYIYNGEYIAVFLNIFSPGFEGQNMRYIVVTGKFRDVQG</sequence>
<accession>A0A2N9YAY6</accession>
<evidence type="ECO:0000256" key="1">
    <source>
        <dbReference type="SAM" id="SignalP"/>
    </source>
</evidence>
<evidence type="ECO:0000313" key="3">
    <source>
        <dbReference type="Proteomes" id="UP000234271"/>
    </source>
</evidence>
<dbReference type="EMBL" id="CP018889">
    <property type="protein sequence ID" value="AUI67625.1"/>
    <property type="molecule type" value="Genomic_DNA"/>
</dbReference>
<reference evidence="3" key="1">
    <citation type="submission" date="2016-12" db="EMBL/GenBank/DDBJ databases">
        <title>Complete Genome Sequence of Beggiatoa leptomitiformis D-401.</title>
        <authorList>
            <person name="Fomenkov A."/>
            <person name="Vincze T."/>
            <person name="Grabovich M."/>
            <person name="Anton B.P."/>
            <person name="Dubinina G."/>
            <person name="Orlova M."/>
            <person name="Belousova E."/>
            <person name="Roberts R.J."/>
        </authorList>
    </citation>
    <scope>NUCLEOTIDE SEQUENCE [LARGE SCALE GENOMIC DNA]</scope>
    <source>
        <strain evidence="3">D-401</strain>
    </source>
</reference>
<dbReference type="Proteomes" id="UP000234271">
    <property type="component" value="Chromosome"/>
</dbReference>
<dbReference type="InterPro" id="IPR018725">
    <property type="entry name" value="DUF2259_secreted"/>
</dbReference>
<dbReference type="AlphaFoldDB" id="A0A2N9YAY6"/>
<gene>
    <name evidence="2" type="ORF">BLE401_02215</name>
</gene>
<proteinExistence type="predicted"/>
<protein>
    <submittedName>
        <fullName evidence="2">DUF2259 domain-containing protein</fullName>
    </submittedName>
</protein>
<dbReference type="RefSeq" id="WP_062149263.1">
    <property type="nucleotide sequence ID" value="NZ_CP012373.2"/>
</dbReference>
<dbReference type="Pfam" id="PF10016">
    <property type="entry name" value="DUF2259"/>
    <property type="match status" value="1"/>
</dbReference>
<name>A0A2N9YAY6_9GAMM</name>
<feature type="chain" id="PRO_5014899585" evidence="1">
    <location>
        <begin position="19"/>
        <end position="276"/>
    </location>
</feature>
<feature type="signal peptide" evidence="1">
    <location>
        <begin position="1"/>
        <end position="18"/>
    </location>
</feature>
<keyword evidence="1" id="KW-0732">Signal</keyword>
<keyword evidence="3" id="KW-1185">Reference proteome</keyword>
<dbReference type="OrthoDB" id="65722at2"/>